<reference evidence="1 2" key="1">
    <citation type="journal article" date="2018" name="Front. Plant Sci.">
        <title>Red Clover (Trifolium pratense) and Zigzag Clover (T. medium) - A Picture of Genomic Similarities and Differences.</title>
        <authorList>
            <person name="Dluhosova J."/>
            <person name="Istvanek J."/>
            <person name="Nedelnik J."/>
            <person name="Repkova J."/>
        </authorList>
    </citation>
    <scope>NUCLEOTIDE SEQUENCE [LARGE SCALE GENOMIC DNA]</scope>
    <source>
        <strain evidence="2">cv. 10/8</strain>
        <tissue evidence="1">Leaf</tissue>
    </source>
</reference>
<proteinExistence type="predicted"/>
<accession>A0A392PQ16</accession>
<name>A0A392PQ16_9FABA</name>
<dbReference type="AlphaFoldDB" id="A0A392PQ16"/>
<keyword evidence="2" id="KW-1185">Reference proteome</keyword>
<feature type="non-terminal residue" evidence="1">
    <location>
        <position position="1"/>
    </location>
</feature>
<comment type="caution">
    <text evidence="1">The sequence shown here is derived from an EMBL/GenBank/DDBJ whole genome shotgun (WGS) entry which is preliminary data.</text>
</comment>
<organism evidence="1 2">
    <name type="scientific">Trifolium medium</name>
    <dbReference type="NCBI Taxonomy" id="97028"/>
    <lineage>
        <taxon>Eukaryota</taxon>
        <taxon>Viridiplantae</taxon>
        <taxon>Streptophyta</taxon>
        <taxon>Embryophyta</taxon>
        <taxon>Tracheophyta</taxon>
        <taxon>Spermatophyta</taxon>
        <taxon>Magnoliopsida</taxon>
        <taxon>eudicotyledons</taxon>
        <taxon>Gunneridae</taxon>
        <taxon>Pentapetalae</taxon>
        <taxon>rosids</taxon>
        <taxon>fabids</taxon>
        <taxon>Fabales</taxon>
        <taxon>Fabaceae</taxon>
        <taxon>Papilionoideae</taxon>
        <taxon>50 kb inversion clade</taxon>
        <taxon>NPAAA clade</taxon>
        <taxon>Hologalegina</taxon>
        <taxon>IRL clade</taxon>
        <taxon>Trifolieae</taxon>
        <taxon>Trifolium</taxon>
    </lineage>
</organism>
<protein>
    <submittedName>
        <fullName evidence="1">F-box/RNI superfamily protein</fullName>
    </submittedName>
</protein>
<dbReference type="Proteomes" id="UP000265520">
    <property type="component" value="Unassembled WGS sequence"/>
</dbReference>
<evidence type="ECO:0000313" key="1">
    <source>
        <dbReference type="EMBL" id="MCI13832.1"/>
    </source>
</evidence>
<dbReference type="EMBL" id="LXQA010089798">
    <property type="protein sequence ID" value="MCI13832.1"/>
    <property type="molecule type" value="Genomic_DNA"/>
</dbReference>
<evidence type="ECO:0000313" key="2">
    <source>
        <dbReference type="Proteomes" id="UP000265520"/>
    </source>
</evidence>
<sequence length="124" mass="14085">WLEELDLEFCELRSSMPKIVSSSLCNLKVGECYVVSGNMKKKKKDINLSSLDCLKLTSLEYHADNLVTLNTNTPLLNSIHCTVFNCEDPNQYALFATLPKLEIMKLDIYSGVSHKVNCLNFFVF</sequence>